<sequence length="162" mass="18689">MPEEGMANPDEWIQRIKVNIRSQVGGMYVDLNGGGGHEPPIISFDNKTWETNANQHWLLFSTNLPQDSRVLIKSPVTGDYLASYGRGENVRCESGDQWDQKFHWYLEGGDLNSLRQDQVVRFRSVKYPKLYLDMTGDGENGHPFISWEGHNGPNQQYLLWFR</sequence>
<organism evidence="1 2">
    <name type="scientific">Gibberella nygamai</name>
    <name type="common">Bean root rot disease fungus</name>
    <name type="synonym">Fusarium nygamai</name>
    <dbReference type="NCBI Taxonomy" id="42673"/>
    <lineage>
        <taxon>Eukaryota</taxon>
        <taxon>Fungi</taxon>
        <taxon>Dikarya</taxon>
        <taxon>Ascomycota</taxon>
        <taxon>Pezizomycotina</taxon>
        <taxon>Sordariomycetes</taxon>
        <taxon>Hypocreomycetidae</taxon>
        <taxon>Hypocreales</taxon>
        <taxon>Nectriaceae</taxon>
        <taxon>Fusarium</taxon>
        <taxon>Fusarium fujikuroi species complex</taxon>
    </lineage>
</organism>
<protein>
    <submittedName>
        <fullName evidence="1">Uncharacterized protein</fullName>
    </submittedName>
</protein>
<dbReference type="Proteomes" id="UP000236664">
    <property type="component" value="Unassembled WGS sequence"/>
</dbReference>
<evidence type="ECO:0000313" key="1">
    <source>
        <dbReference type="EMBL" id="PNP61280.1"/>
    </source>
</evidence>
<dbReference type="EMBL" id="MTQA01000307">
    <property type="protein sequence ID" value="PNP61280.1"/>
    <property type="molecule type" value="Genomic_DNA"/>
</dbReference>
<name>A0A2K0UU26_GIBNY</name>
<dbReference type="SUPFAM" id="SSF50370">
    <property type="entry name" value="Ricin B-like lectins"/>
    <property type="match status" value="1"/>
</dbReference>
<dbReference type="Gene3D" id="2.80.10.50">
    <property type="match status" value="1"/>
</dbReference>
<reference evidence="1 2" key="1">
    <citation type="submission" date="2017-06" db="EMBL/GenBank/DDBJ databases">
        <title>Genome of Fusarium nygamai isolate CS10214.</title>
        <authorList>
            <person name="Gardiner D.M."/>
            <person name="Obanor F."/>
            <person name="Kazan K."/>
        </authorList>
    </citation>
    <scope>NUCLEOTIDE SEQUENCE [LARGE SCALE GENOMIC DNA]</scope>
    <source>
        <strain evidence="1 2">CS10214</strain>
    </source>
</reference>
<accession>A0A2K0UU26</accession>
<dbReference type="OrthoDB" id="2131701at2759"/>
<comment type="caution">
    <text evidence="1">The sequence shown here is derived from an EMBL/GenBank/DDBJ whole genome shotgun (WGS) entry which is preliminary data.</text>
</comment>
<keyword evidence="2" id="KW-1185">Reference proteome</keyword>
<dbReference type="InterPro" id="IPR035992">
    <property type="entry name" value="Ricin_B-like_lectins"/>
</dbReference>
<gene>
    <name evidence="1" type="ORF">FNYG_13966</name>
</gene>
<proteinExistence type="predicted"/>
<dbReference type="STRING" id="42673.A0A2K0UU26"/>
<dbReference type="AlphaFoldDB" id="A0A2K0UU26"/>
<evidence type="ECO:0000313" key="2">
    <source>
        <dbReference type="Proteomes" id="UP000236664"/>
    </source>
</evidence>